<dbReference type="Gene3D" id="2.50.20.20">
    <property type="match status" value="1"/>
</dbReference>
<dbReference type="eggNOG" id="ENOG5030S81">
    <property type="taxonomic scope" value="Bacteria"/>
</dbReference>
<organism evidence="1 2">
    <name type="scientific">Lysinibacillus odysseyi 34hs-1 = NBRC 100172</name>
    <dbReference type="NCBI Taxonomy" id="1220589"/>
    <lineage>
        <taxon>Bacteria</taxon>
        <taxon>Bacillati</taxon>
        <taxon>Bacillota</taxon>
        <taxon>Bacilli</taxon>
        <taxon>Bacillales</taxon>
        <taxon>Bacillaceae</taxon>
        <taxon>Lysinibacillus</taxon>
    </lineage>
</organism>
<dbReference type="STRING" id="1220589.CD32_19615"/>
<evidence type="ECO:0000313" key="2">
    <source>
        <dbReference type="Proteomes" id="UP000030437"/>
    </source>
</evidence>
<sequence>MAFLKKTLFIGMTVGTAVIVAACGDSATVTDNASKKSDLTLEQVYEKTIERQQELESMKAKMKVDQAINVDSEEGSFEMTSASDLNMDMIIDPMQLYVEGTTAVKESETGEETKVPTKMYMTQNDGYYLYEESADSWFKLPEEQFDAMMSQAGIQQDPSEQLRQLEKFVEDFTFEQNDDEYILTLNADGEKFMDFVLQQAKEALGGEEAAQALGSMEGLKIKDAQYVFLIDKKTFDMNNMKMDMIITLEEEDGKMTIDQSATVDYSDFNNVDAITIPQEVIDNAQVLQ</sequence>
<evidence type="ECO:0008006" key="3">
    <source>
        <dbReference type="Google" id="ProtNLM"/>
    </source>
</evidence>
<comment type="caution">
    <text evidence="1">The sequence shown here is derived from an EMBL/GenBank/DDBJ whole genome shotgun (WGS) entry which is preliminary data.</text>
</comment>
<dbReference type="Pfam" id="PF20316">
    <property type="entry name" value="DUF6612"/>
    <property type="match status" value="1"/>
</dbReference>
<dbReference type="EMBL" id="JPVP01000060">
    <property type="protein sequence ID" value="KGR81564.1"/>
    <property type="molecule type" value="Genomic_DNA"/>
</dbReference>
<evidence type="ECO:0000313" key="1">
    <source>
        <dbReference type="EMBL" id="KGR81564.1"/>
    </source>
</evidence>
<dbReference type="PROSITE" id="PS51257">
    <property type="entry name" value="PROKAR_LIPOPROTEIN"/>
    <property type="match status" value="1"/>
</dbReference>
<dbReference type="InterPro" id="IPR046720">
    <property type="entry name" value="DUF6612"/>
</dbReference>
<keyword evidence="2" id="KW-1185">Reference proteome</keyword>
<protein>
    <recommendedName>
        <fullName evidence="3">Lipoprotein</fullName>
    </recommendedName>
</protein>
<name>A0A0A3IA10_9BACI</name>
<gene>
    <name evidence="1" type="ORF">CD32_19615</name>
</gene>
<reference evidence="1 2" key="1">
    <citation type="submission" date="2014-02" db="EMBL/GenBank/DDBJ databases">
        <title>Draft genome sequence of Lysinibacillus odysseyi NBRC 100172.</title>
        <authorList>
            <person name="Zhang F."/>
            <person name="Wang G."/>
            <person name="Zhang L."/>
        </authorList>
    </citation>
    <scope>NUCLEOTIDE SEQUENCE [LARGE SCALE GENOMIC DNA]</scope>
    <source>
        <strain evidence="1 2">NBRC 100172</strain>
    </source>
</reference>
<accession>A0A0A3IA10</accession>
<dbReference type="AlphaFoldDB" id="A0A0A3IA10"/>
<dbReference type="Proteomes" id="UP000030437">
    <property type="component" value="Unassembled WGS sequence"/>
</dbReference>
<proteinExistence type="predicted"/>